<dbReference type="GO" id="GO:0005829">
    <property type="term" value="C:cytosol"/>
    <property type="evidence" value="ECO:0007669"/>
    <property type="project" value="TreeGrafter"/>
</dbReference>
<dbReference type="Pfam" id="PF00486">
    <property type="entry name" value="Trans_reg_C"/>
    <property type="match status" value="1"/>
</dbReference>
<dbReference type="GO" id="GO:0000156">
    <property type="term" value="F:phosphorelay response regulator activity"/>
    <property type="evidence" value="ECO:0007669"/>
    <property type="project" value="TreeGrafter"/>
</dbReference>
<dbReference type="PANTHER" id="PTHR48111">
    <property type="entry name" value="REGULATOR OF RPOS"/>
    <property type="match status" value="1"/>
</dbReference>
<dbReference type="RefSeq" id="WP_105059578.1">
    <property type="nucleotide sequence ID" value="NZ_MSCJ01000001.1"/>
</dbReference>
<dbReference type="AlphaFoldDB" id="A0A2S7VWC2"/>
<dbReference type="OrthoDB" id="9802426at2"/>
<dbReference type="InterPro" id="IPR016032">
    <property type="entry name" value="Sig_transdc_resp-reg_C-effctor"/>
</dbReference>
<feature type="domain" description="OmpR/PhoB-type" evidence="7">
    <location>
        <begin position="137"/>
        <end position="235"/>
    </location>
</feature>
<sequence length="235" mass="27421">MNIDKVHHSRTILIVEPDHNYGQQLIELFWREGFVIKRCQSALEAENVYKNATVDLMLVSNQLPEMKGFTFLKQCRQVSHIPIVLLADNYSDTECVNSFFHGVDDYIPRKQPIKEVLCRVIAILRRIQQRQLPSNKTKLLIVDDLKMDKQSLAVSYKETTLSMTPIQFNLLWTLAFQQNQVLSKDYLYRQVLSREFSLYDRSLDMHLSRVRRKLVSAGMPVERLKTAHGVGYSFN</sequence>
<feature type="domain" description="Response regulatory" evidence="6">
    <location>
        <begin position="11"/>
        <end position="124"/>
    </location>
</feature>
<reference evidence="8 9" key="1">
    <citation type="submission" date="2016-12" db="EMBL/GenBank/DDBJ databases">
        <title>Diversity of luminous bacteria.</title>
        <authorList>
            <person name="Yoshizawa S."/>
            <person name="Kogure K."/>
        </authorList>
    </citation>
    <scope>NUCLEOTIDE SEQUENCE [LARGE SCALE GENOMIC DNA]</scope>
    <source>
        <strain evidence="8 9">LC1-200</strain>
    </source>
</reference>
<evidence type="ECO:0000256" key="1">
    <source>
        <dbReference type="ARBA" id="ARBA00022553"/>
    </source>
</evidence>
<evidence type="ECO:0000313" key="8">
    <source>
        <dbReference type="EMBL" id="PQJ66148.1"/>
    </source>
</evidence>
<dbReference type="GO" id="GO:0032993">
    <property type="term" value="C:protein-DNA complex"/>
    <property type="evidence" value="ECO:0007669"/>
    <property type="project" value="TreeGrafter"/>
</dbReference>
<evidence type="ECO:0000256" key="3">
    <source>
        <dbReference type="ARBA" id="ARBA00023125"/>
    </source>
</evidence>
<dbReference type="Gene3D" id="3.40.50.2300">
    <property type="match status" value="1"/>
</dbReference>
<dbReference type="Pfam" id="PF00072">
    <property type="entry name" value="Response_reg"/>
    <property type="match status" value="1"/>
</dbReference>
<dbReference type="InterPro" id="IPR001867">
    <property type="entry name" value="OmpR/PhoB-type_DNA-bd"/>
</dbReference>
<dbReference type="CDD" id="cd00383">
    <property type="entry name" value="trans_reg_C"/>
    <property type="match status" value="1"/>
</dbReference>
<keyword evidence="3 5" id="KW-0238">DNA-binding</keyword>
<dbReference type="PANTHER" id="PTHR48111:SF40">
    <property type="entry name" value="PHOSPHATE REGULON TRANSCRIPTIONAL REGULATORY PROTEIN PHOB"/>
    <property type="match status" value="1"/>
</dbReference>
<gene>
    <name evidence="8" type="ORF">BTO08_01295</name>
</gene>
<dbReference type="Proteomes" id="UP000238730">
    <property type="component" value="Unassembled WGS sequence"/>
</dbReference>
<evidence type="ECO:0000259" key="7">
    <source>
        <dbReference type="PROSITE" id="PS51755"/>
    </source>
</evidence>
<evidence type="ECO:0000259" key="6">
    <source>
        <dbReference type="PROSITE" id="PS50110"/>
    </source>
</evidence>
<comment type="caution">
    <text evidence="8">The sequence shown here is derived from an EMBL/GenBank/DDBJ whole genome shotgun (WGS) entry which is preliminary data.</text>
</comment>
<accession>A0A2S7VWC2</accession>
<evidence type="ECO:0000256" key="4">
    <source>
        <dbReference type="PROSITE-ProRule" id="PRU00169"/>
    </source>
</evidence>
<dbReference type="SMART" id="SM00862">
    <property type="entry name" value="Trans_reg_C"/>
    <property type="match status" value="1"/>
</dbReference>
<dbReference type="InterPro" id="IPR001789">
    <property type="entry name" value="Sig_transdc_resp-reg_receiver"/>
</dbReference>
<dbReference type="InterPro" id="IPR039420">
    <property type="entry name" value="WalR-like"/>
</dbReference>
<dbReference type="EMBL" id="MSCJ01000001">
    <property type="protein sequence ID" value="PQJ66148.1"/>
    <property type="molecule type" value="Genomic_DNA"/>
</dbReference>
<dbReference type="SUPFAM" id="SSF52172">
    <property type="entry name" value="CheY-like"/>
    <property type="match status" value="1"/>
</dbReference>
<protein>
    <submittedName>
        <fullName evidence="8">DNA-binding response regulator</fullName>
    </submittedName>
</protein>
<keyword evidence="2" id="KW-0902">Two-component regulatory system</keyword>
<evidence type="ECO:0000256" key="5">
    <source>
        <dbReference type="PROSITE-ProRule" id="PRU01091"/>
    </source>
</evidence>
<dbReference type="GO" id="GO:0006355">
    <property type="term" value="P:regulation of DNA-templated transcription"/>
    <property type="evidence" value="ECO:0007669"/>
    <property type="project" value="InterPro"/>
</dbReference>
<comment type="caution">
    <text evidence="4">Lacks conserved residue(s) required for the propagation of feature annotation.</text>
</comment>
<organism evidence="8 9">
    <name type="scientific">Photobacterium angustum</name>
    <dbReference type="NCBI Taxonomy" id="661"/>
    <lineage>
        <taxon>Bacteria</taxon>
        <taxon>Pseudomonadati</taxon>
        <taxon>Pseudomonadota</taxon>
        <taxon>Gammaproteobacteria</taxon>
        <taxon>Vibrionales</taxon>
        <taxon>Vibrionaceae</taxon>
        <taxon>Photobacterium</taxon>
    </lineage>
</organism>
<evidence type="ECO:0000256" key="2">
    <source>
        <dbReference type="ARBA" id="ARBA00023012"/>
    </source>
</evidence>
<keyword evidence="1" id="KW-0597">Phosphoprotein</keyword>
<feature type="DNA-binding region" description="OmpR/PhoB-type" evidence="5">
    <location>
        <begin position="137"/>
        <end position="235"/>
    </location>
</feature>
<dbReference type="SMART" id="SM00448">
    <property type="entry name" value="REC"/>
    <property type="match status" value="1"/>
</dbReference>
<dbReference type="SUPFAM" id="SSF46894">
    <property type="entry name" value="C-terminal effector domain of the bipartite response regulators"/>
    <property type="match status" value="1"/>
</dbReference>
<dbReference type="PROSITE" id="PS51755">
    <property type="entry name" value="OMPR_PHOB"/>
    <property type="match status" value="1"/>
</dbReference>
<dbReference type="Gene3D" id="1.10.10.10">
    <property type="entry name" value="Winged helix-like DNA-binding domain superfamily/Winged helix DNA-binding domain"/>
    <property type="match status" value="1"/>
</dbReference>
<dbReference type="InterPro" id="IPR036388">
    <property type="entry name" value="WH-like_DNA-bd_sf"/>
</dbReference>
<dbReference type="GO" id="GO:0000976">
    <property type="term" value="F:transcription cis-regulatory region binding"/>
    <property type="evidence" value="ECO:0007669"/>
    <property type="project" value="TreeGrafter"/>
</dbReference>
<evidence type="ECO:0000313" key="9">
    <source>
        <dbReference type="Proteomes" id="UP000238730"/>
    </source>
</evidence>
<dbReference type="GeneID" id="99741422"/>
<dbReference type="PROSITE" id="PS50110">
    <property type="entry name" value="RESPONSE_REGULATORY"/>
    <property type="match status" value="1"/>
</dbReference>
<proteinExistence type="predicted"/>
<name>A0A2S7VWC2_PHOAN</name>
<dbReference type="InterPro" id="IPR011006">
    <property type="entry name" value="CheY-like_superfamily"/>
</dbReference>